<keyword evidence="2" id="KW-1185">Reference proteome</keyword>
<dbReference type="EMBL" id="BMIB01000009">
    <property type="protein sequence ID" value="GGH83100.1"/>
    <property type="molecule type" value="Genomic_DNA"/>
</dbReference>
<accession>A0A917N170</accession>
<comment type="caution">
    <text evidence="1">The sequence shown here is derived from an EMBL/GenBank/DDBJ whole genome shotgun (WGS) entry which is preliminary data.</text>
</comment>
<evidence type="ECO:0000313" key="1">
    <source>
        <dbReference type="EMBL" id="GGH83100.1"/>
    </source>
</evidence>
<evidence type="ECO:0000313" key="2">
    <source>
        <dbReference type="Proteomes" id="UP000627292"/>
    </source>
</evidence>
<dbReference type="Proteomes" id="UP000627292">
    <property type="component" value="Unassembled WGS sequence"/>
</dbReference>
<proteinExistence type="predicted"/>
<gene>
    <name evidence="1" type="ORF">GCM10011379_57980</name>
</gene>
<name>A0A917N170_9BACT</name>
<organism evidence="1 2">
    <name type="scientific">Filimonas zeae</name>
    <dbReference type="NCBI Taxonomy" id="1737353"/>
    <lineage>
        <taxon>Bacteria</taxon>
        <taxon>Pseudomonadati</taxon>
        <taxon>Bacteroidota</taxon>
        <taxon>Chitinophagia</taxon>
        <taxon>Chitinophagales</taxon>
        <taxon>Chitinophagaceae</taxon>
        <taxon>Filimonas</taxon>
    </lineage>
</organism>
<reference evidence="1" key="1">
    <citation type="journal article" date="2014" name="Int. J. Syst. Evol. Microbiol.">
        <title>Complete genome sequence of Corynebacterium casei LMG S-19264T (=DSM 44701T), isolated from a smear-ripened cheese.</title>
        <authorList>
            <consortium name="US DOE Joint Genome Institute (JGI-PGF)"/>
            <person name="Walter F."/>
            <person name="Albersmeier A."/>
            <person name="Kalinowski J."/>
            <person name="Ruckert C."/>
        </authorList>
    </citation>
    <scope>NUCLEOTIDE SEQUENCE</scope>
    <source>
        <strain evidence="1">CGMCC 1.15290</strain>
    </source>
</reference>
<sequence length="58" mass="6949">MPDAERIELENGIYRARIYYVNLDTLSEDELDGDDFYEIHLWKTDKKQELSIIKSRQA</sequence>
<reference evidence="1" key="2">
    <citation type="submission" date="2020-09" db="EMBL/GenBank/DDBJ databases">
        <authorList>
            <person name="Sun Q."/>
            <person name="Zhou Y."/>
        </authorList>
    </citation>
    <scope>NUCLEOTIDE SEQUENCE</scope>
    <source>
        <strain evidence="1">CGMCC 1.15290</strain>
    </source>
</reference>
<dbReference type="AlphaFoldDB" id="A0A917N170"/>
<protein>
    <submittedName>
        <fullName evidence="1">Uncharacterized protein</fullName>
    </submittedName>
</protein>